<protein>
    <submittedName>
        <fullName evidence="1">Uncharacterized protein</fullName>
    </submittedName>
</protein>
<proteinExistence type="predicted"/>
<name>A0ABD7G2N0_AERHY</name>
<dbReference type="EMBL" id="PUTQ01000035">
    <property type="protein sequence ID" value="RCF44840.1"/>
    <property type="molecule type" value="Genomic_DNA"/>
</dbReference>
<evidence type="ECO:0000313" key="1">
    <source>
        <dbReference type="EMBL" id="RCF44840.1"/>
    </source>
</evidence>
<sequence length="260" mass="28159">MGADGKAGPSGYALQYEKRDGGTYPRWSAWANNGVVASWWWLNDGDETTTSTPATARLHRTSYLERDNGIAAAQAIRQADVVYERTVHAQPQIVTEHPVVGVASNIELNLAATGTDSYPTWSGKVALTELKTRGVNTGSWHANNGYGTELLGNVESTRNGDKVTITMELLAAGCTLTGEGISSGHTRFDRLQFTGFERCRFDSAKGADWTAVDYHHNAALAKAKESALGYVATFKSDHGTRLLVVGFPELDGLVWLVNPR</sequence>
<reference evidence="1 2" key="1">
    <citation type="journal article" date="2018" name="PLoS ONE">
        <title>Phenotypic characterization and whole genome analysis of extended-spectrum beta-lactamase-producing bacteria isolated from dogs in Germany.</title>
        <authorList>
            <person name="Boehmer T."/>
            <person name="Vogler A.J."/>
            <person name="Thomas A."/>
            <person name="Sauer S."/>
            <person name="Hergenroether M."/>
            <person name="Straubinger R.K."/>
            <person name="Birdsell D."/>
            <person name="Keim P."/>
            <person name="Sahl J.W."/>
            <person name="Williamson C.H."/>
            <person name="Riehm J.M."/>
        </authorList>
    </citation>
    <scope>NUCLEOTIDE SEQUENCE [LARGE SCALE GENOMIC DNA]</scope>
    <source>
        <strain evidence="1 2">AFG_SD03_1510_Ahy_093</strain>
    </source>
</reference>
<dbReference type="Proteomes" id="UP000253075">
    <property type="component" value="Unassembled WGS sequence"/>
</dbReference>
<dbReference type="AlphaFoldDB" id="A0ABD7G2N0"/>
<reference evidence="2" key="2">
    <citation type="submission" date="2018-02" db="EMBL/GenBank/DDBJ databases">
        <title>Phenotypic characterization and whole genome analysis of multidrug-resistant, extended-spectrum beta-lactamase-producing bacteria isolated from dogs in Germany.</title>
        <authorList>
            <person name="Williamson C."/>
        </authorList>
    </citation>
    <scope>NUCLEOTIDE SEQUENCE [LARGE SCALE GENOMIC DNA]</scope>
    <source>
        <strain evidence="2">AFG_SD03_1510_Ahy_093</strain>
    </source>
</reference>
<evidence type="ECO:0000313" key="2">
    <source>
        <dbReference type="Proteomes" id="UP000253075"/>
    </source>
</evidence>
<gene>
    <name evidence="1" type="ORF">C6C11_19945</name>
</gene>
<comment type="caution">
    <text evidence="1">The sequence shown here is derived from an EMBL/GenBank/DDBJ whole genome shotgun (WGS) entry which is preliminary data.</text>
</comment>
<accession>A0ABD7G2N0</accession>
<organism evidence="1 2">
    <name type="scientific">Aeromonas hydrophila</name>
    <dbReference type="NCBI Taxonomy" id="644"/>
    <lineage>
        <taxon>Bacteria</taxon>
        <taxon>Pseudomonadati</taxon>
        <taxon>Pseudomonadota</taxon>
        <taxon>Gammaproteobacteria</taxon>
        <taxon>Aeromonadales</taxon>
        <taxon>Aeromonadaceae</taxon>
        <taxon>Aeromonas</taxon>
    </lineage>
</organism>